<keyword evidence="1" id="KW-0444">Lipid biosynthesis</keyword>
<dbReference type="InterPro" id="IPR011009">
    <property type="entry name" value="Kinase-like_dom_sf"/>
</dbReference>
<keyword evidence="1" id="KW-0594">Phospholipid biosynthesis</keyword>
<dbReference type="GO" id="GO:0005737">
    <property type="term" value="C:cytoplasm"/>
    <property type="evidence" value="ECO:0007669"/>
    <property type="project" value="TreeGrafter"/>
</dbReference>
<dbReference type="SUPFAM" id="SSF56112">
    <property type="entry name" value="Protein kinase-like (PK-like)"/>
    <property type="match status" value="1"/>
</dbReference>
<keyword evidence="2" id="KW-1208">Phospholipid metabolism</keyword>
<evidence type="ECO:0008006" key="6">
    <source>
        <dbReference type="Google" id="ProtNLM"/>
    </source>
</evidence>
<dbReference type="GO" id="GO:0004103">
    <property type="term" value="F:choline kinase activity"/>
    <property type="evidence" value="ECO:0007669"/>
    <property type="project" value="TreeGrafter"/>
</dbReference>
<dbReference type="PANTHER" id="PTHR22603:SF93">
    <property type="entry name" value="RE24176P"/>
    <property type="match status" value="1"/>
</dbReference>
<accession>A0AAV7XBD8</accession>
<evidence type="ECO:0000256" key="2">
    <source>
        <dbReference type="ARBA" id="ARBA00023264"/>
    </source>
</evidence>
<dbReference type="EMBL" id="JAPTSV010000014">
    <property type="protein sequence ID" value="KAJ1520911.1"/>
    <property type="molecule type" value="Genomic_DNA"/>
</dbReference>
<comment type="similarity">
    <text evidence="3">Belongs to the choline/ethanolamine kinase family.</text>
</comment>
<reference evidence="4" key="1">
    <citation type="submission" date="2022-12" db="EMBL/GenBank/DDBJ databases">
        <title>Chromosome-level genome assembly of the bean flower thrips Megalurothrips usitatus.</title>
        <authorList>
            <person name="Ma L."/>
            <person name="Liu Q."/>
            <person name="Li H."/>
            <person name="Cai W."/>
        </authorList>
    </citation>
    <scope>NUCLEOTIDE SEQUENCE</scope>
    <source>
        <strain evidence="4">Cailab_2022a</strain>
    </source>
</reference>
<gene>
    <name evidence="4" type="ORF">ONE63_003991</name>
</gene>
<dbReference type="Gene3D" id="3.90.1200.10">
    <property type="match status" value="1"/>
</dbReference>
<evidence type="ECO:0000256" key="3">
    <source>
        <dbReference type="ARBA" id="ARBA00038211"/>
    </source>
</evidence>
<name>A0AAV7XBD8_9NEOP</name>
<dbReference type="CDD" id="cd05156">
    <property type="entry name" value="ChoK_euk"/>
    <property type="match status" value="1"/>
</dbReference>
<evidence type="ECO:0000256" key="1">
    <source>
        <dbReference type="ARBA" id="ARBA00023209"/>
    </source>
</evidence>
<dbReference type="GO" id="GO:0006646">
    <property type="term" value="P:phosphatidylethanolamine biosynthetic process"/>
    <property type="evidence" value="ECO:0007669"/>
    <property type="project" value="TreeGrafter"/>
</dbReference>
<dbReference type="AlphaFoldDB" id="A0AAV7XBD8"/>
<evidence type="ECO:0000313" key="4">
    <source>
        <dbReference type="EMBL" id="KAJ1520911.1"/>
    </source>
</evidence>
<keyword evidence="1" id="KW-0443">Lipid metabolism</keyword>
<dbReference type="Pfam" id="PF01633">
    <property type="entry name" value="Choline_kinase"/>
    <property type="match status" value="1"/>
</dbReference>
<sequence>MCARRCIWRHRYRYRHRCPATPRPRQWRWSGSGHACAPCTLYPTRHVSVPRTPAPFPTPPPRHFRAAAPNGSAQRFTCGFQRQKKTRPSRWLAVRAGVNKAQTWSFLAAGFMTVDVMARKCLAGLVLMKDSAVRRCAESKEMREMASRICRDYLHGAWKQISSRDIVLKRISGGLSNWLYHVSLPGGEQASRGSEPSQVLLRLYGEIHGGEQGVEGLITESVIFTLLSERRLGPRLHGVFPGGRIEEYIPARPLKTAELADTKLSPMIAEKMAEIHSMNVPISKEPNWLWDTMNRWLQNVMVTLRDPAPYTNAQNAHIISHLAKLDLAAEVKWIKKFLVRANSPVVFSHNDMQEGNILMVKEGSPPRLVLIDFEYCSYNYRAFDLANHFLEWTYDYTIEEFPHFKSSPSDYPSSEQQLAFVRAYLQTARQQREHNCGGTVDALPPGVHPTEEEAALLKEVRAFTLASHLIWGLWSIVNATVSQIPFGYWEYAEERLTAYMETKAALTSVTDSVGVKRKTEDID</sequence>
<comment type="caution">
    <text evidence="4">The sequence shown here is derived from an EMBL/GenBank/DDBJ whole genome shotgun (WGS) entry which is preliminary data.</text>
</comment>
<dbReference type="GO" id="GO:0004305">
    <property type="term" value="F:ethanolamine kinase activity"/>
    <property type="evidence" value="ECO:0007669"/>
    <property type="project" value="TreeGrafter"/>
</dbReference>
<evidence type="ECO:0000313" key="5">
    <source>
        <dbReference type="Proteomes" id="UP001075354"/>
    </source>
</evidence>
<dbReference type="Proteomes" id="UP001075354">
    <property type="component" value="Chromosome 14"/>
</dbReference>
<dbReference type="Gene3D" id="3.30.200.20">
    <property type="entry name" value="Phosphorylase Kinase, domain 1"/>
    <property type="match status" value="1"/>
</dbReference>
<organism evidence="4 5">
    <name type="scientific">Megalurothrips usitatus</name>
    <name type="common">bean blossom thrips</name>
    <dbReference type="NCBI Taxonomy" id="439358"/>
    <lineage>
        <taxon>Eukaryota</taxon>
        <taxon>Metazoa</taxon>
        <taxon>Ecdysozoa</taxon>
        <taxon>Arthropoda</taxon>
        <taxon>Hexapoda</taxon>
        <taxon>Insecta</taxon>
        <taxon>Pterygota</taxon>
        <taxon>Neoptera</taxon>
        <taxon>Paraneoptera</taxon>
        <taxon>Thysanoptera</taxon>
        <taxon>Terebrantia</taxon>
        <taxon>Thripoidea</taxon>
        <taxon>Thripidae</taxon>
        <taxon>Megalurothrips</taxon>
    </lineage>
</organism>
<proteinExistence type="inferred from homology"/>
<dbReference type="PANTHER" id="PTHR22603">
    <property type="entry name" value="CHOLINE/ETHANOALAMINE KINASE"/>
    <property type="match status" value="1"/>
</dbReference>
<protein>
    <recommendedName>
        <fullName evidence="6">Choline/ethanolamine kinase</fullName>
    </recommendedName>
</protein>
<keyword evidence="5" id="KW-1185">Reference proteome</keyword>